<evidence type="ECO:0000256" key="14">
    <source>
        <dbReference type="SAM" id="Phobius"/>
    </source>
</evidence>
<evidence type="ECO:0000256" key="12">
    <source>
        <dbReference type="RuleBase" id="RU003945"/>
    </source>
</evidence>
<dbReference type="Proteomes" id="UP000286746">
    <property type="component" value="Unassembled WGS sequence"/>
</dbReference>
<dbReference type="Pfam" id="PF02096">
    <property type="entry name" value="60KD_IMP"/>
    <property type="match status" value="1"/>
</dbReference>
<evidence type="ECO:0000256" key="8">
    <source>
        <dbReference type="ARBA" id="ARBA00026028"/>
    </source>
</evidence>
<evidence type="ECO:0000256" key="11">
    <source>
        <dbReference type="ARBA" id="ARBA00033342"/>
    </source>
</evidence>
<dbReference type="GO" id="GO:0051205">
    <property type="term" value="P:protein insertion into membrane"/>
    <property type="evidence" value="ECO:0007669"/>
    <property type="project" value="TreeGrafter"/>
</dbReference>
<proteinExistence type="inferred from homology"/>
<dbReference type="RefSeq" id="WP_125056104.1">
    <property type="nucleotide sequence ID" value="NZ_BHZD01000001.1"/>
</dbReference>
<evidence type="ECO:0000313" key="17">
    <source>
        <dbReference type="Proteomes" id="UP000286746"/>
    </source>
</evidence>
<dbReference type="GO" id="GO:0032977">
    <property type="term" value="F:membrane insertase activity"/>
    <property type="evidence" value="ECO:0007669"/>
    <property type="project" value="InterPro"/>
</dbReference>
<protein>
    <recommendedName>
        <fullName evidence="3">Membrane protein insertase YidC</fullName>
    </recommendedName>
    <alternativeName>
        <fullName evidence="11">Foldase YidC</fullName>
    </alternativeName>
    <alternativeName>
        <fullName evidence="10">Membrane integrase YidC</fullName>
    </alternativeName>
    <alternativeName>
        <fullName evidence="9">Membrane protein YidC</fullName>
    </alternativeName>
</protein>
<evidence type="ECO:0000256" key="10">
    <source>
        <dbReference type="ARBA" id="ARBA00033245"/>
    </source>
</evidence>
<feature type="transmembrane region" description="Helical" evidence="14">
    <location>
        <begin position="24"/>
        <end position="42"/>
    </location>
</feature>
<evidence type="ECO:0000256" key="4">
    <source>
        <dbReference type="ARBA" id="ARBA00022692"/>
    </source>
</evidence>
<reference evidence="16 17" key="1">
    <citation type="submission" date="2018-11" db="EMBL/GenBank/DDBJ databases">
        <title>Whole genome sequence of Streptomyces paromomycinus NBRC 15454(T).</title>
        <authorList>
            <person name="Komaki H."/>
            <person name="Tamura T."/>
        </authorList>
    </citation>
    <scope>NUCLEOTIDE SEQUENCE [LARGE SCALE GENOMIC DNA]</scope>
    <source>
        <strain evidence="16 17">NBRC 15454</strain>
    </source>
</reference>
<dbReference type="AlphaFoldDB" id="A0A401W896"/>
<feature type="compositionally biased region" description="Low complexity" evidence="13">
    <location>
        <begin position="272"/>
        <end position="291"/>
    </location>
</feature>
<feature type="transmembrane region" description="Helical" evidence="14">
    <location>
        <begin position="93"/>
        <end position="113"/>
    </location>
</feature>
<evidence type="ECO:0000256" key="5">
    <source>
        <dbReference type="ARBA" id="ARBA00022989"/>
    </source>
</evidence>
<dbReference type="NCBIfam" id="TIGR03592">
    <property type="entry name" value="yidC_oxa1_cterm"/>
    <property type="match status" value="1"/>
</dbReference>
<name>A0A401W896_STREY</name>
<feature type="domain" description="Membrane insertase YidC/Oxa/ALB C-terminal" evidence="15">
    <location>
        <begin position="29"/>
        <end position="250"/>
    </location>
</feature>
<comment type="subunit">
    <text evidence="8">Interacts with the Sec translocase complex via SecD. Specifically interacts with transmembrane segments of nascent integral membrane proteins during membrane integration.</text>
</comment>
<keyword evidence="4 12" id="KW-0812">Transmembrane</keyword>
<comment type="similarity">
    <text evidence="2">Belongs to the OXA1/ALB3/YidC family. Type 1 subfamily.</text>
</comment>
<comment type="caution">
    <text evidence="16">The sequence shown here is derived from an EMBL/GenBank/DDBJ whole genome shotgun (WGS) entry which is preliminary data.</text>
</comment>
<keyword evidence="17" id="KW-1185">Reference proteome</keyword>
<feature type="transmembrane region" description="Helical" evidence="14">
    <location>
        <begin position="148"/>
        <end position="167"/>
    </location>
</feature>
<keyword evidence="5 14" id="KW-1133">Transmembrane helix</keyword>
<evidence type="ECO:0000256" key="2">
    <source>
        <dbReference type="ARBA" id="ARBA00010527"/>
    </source>
</evidence>
<keyword evidence="6 14" id="KW-0472">Membrane</keyword>
<feature type="transmembrane region" description="Helical" evidence="14">
    <location>
        <begin position="216"/>
        <end position="237"/>
    </location>
</feature>
<evidence type="ECO:0000256" key="9">
    <source>
        <dbReference type="ARBA" id="ARBA00031538"/>
    </source>
</evidence>
<dbReference type="InterPro" id="IPR001708">
    <property type="entry name" value="YidC/ALB3/OXA1/COX18"/>
</dbReference>
<organism evidence="16 17">
    <name type="scientific">Streptomyces paromomycinus</name>
    <name type="common">Streptomyces rimosus subsp. paromomycinus</name>
    <dbReference type="NCBI Taxonomy" id="92743"/>
    <lineage>
        <taxon>Bacteria</taxon>
        <taxon>Bacillati</taxon>
        <taxon>Actinomycetota</taxon>
        <taxon>Actinomycetes</taxon>
        <taxon>Kitasatosporales</taxon>
        <taxon>Streptomycetaceae</taxon>
        <taxon>Streptomyces</taxon>
    </lineage>
</organism>
<feature type="compositionally biased region" description="Polar residues" evidence="13">
    <location>
        <begin position="292"/>
        <end position="302"/>
    </location>
</feature>
<feature type="region of interest" description="Disordered" evidence="13">
    <location>
        <begin position="254"/>
        <end position="302"/>
    </location>
</feature>
<evidence type="ECO:0000256" key="13">
    <source>
        <dbReference type="SAM" id="MobiDB-lite"/>
    </source>
</evidence>
<evidence type="ECO:0000256" key="7">
    <source>
        <dbReference type="ARBA" id="ARBA00025034"/>
    </source>
</evidence>
<dbReference type="PANTHER" id="PTHR12428:SF65">
    <property type="entry name" value="CYTOCHROME C OXIDASE ASSEMBLY PROTEIN COX18, MITOCHONDRIAL"/>
    <property type="match status" value="1"/>
</dbReference>
<evidence type="ECO:0000313" key="16">
    <source>
        <dbReference type="EMBL" id="GCD45558.1"/>
    </source>
</evidence>
<dbReference type="InterPro" id="IPR028055">
    <property type="entry name" value="YidC/Oxa/ALB_C"/>
</dbReference>
<accession>A0A401W896</accession>
<sequence length="302" mass="30837">MSVFATLGGALSQAADLIEPLFGASATAAAIILCTLCVRAALHPLARVAARGEKTRSAHAPRLAELRRTYAKDPQRLREETAALYAETGSSPLAGCLPALLQLPVFFVMYHLFTSDGSGLLAHTLLGAPLGGHWTQALADGGPVGPHGLVYLALFALAAAVATWNYLRARTTMARNVASGAALGQAGRADGGPADGGPADGGAVPGLAAMTKAMPLLSFGTLVSIAVLPLAAALYLVTTTAWTACERALLYRGRDRDDQGGDSQDSQDGDGLDSQSGDGQDSQVGDGQDSRNSGTAPVRTTG</sequence>
<dbReference type="PANTHER" id="PTHR12428">
    <property type="entry name" value="OXA1"/>
    <property type="match status" value="1"/>
</dbReference>
<dbReference type="EMBL" id="BHZD01000001">
    <property type="protein sequence ID" value="GCD45558.1"/>
    <property type="molecule type" value="Genomic_DNA"/>
</dbReference>
<evidence type="ECO:0000256" key="1">
    <source>
        <dbReference type="ARBA" id="ARBA00004141"/>
    </source>
</evidence>
<comment type="subcellular location">
    <subcellularLocation>
        <location evidence="1 12">Membrane</location>
        <topology evidence="1 12">Multi-pass membrane protein</topology>
    </subcellularLocation>
</comment>
<evidence type="ECO:0000256" key="3">
    <source>
        <dbReference type="ARBA" id="ARBA00015325"/>
    </source>
</evidence>
<dbReference type="GO" id="GO:0005886">
    <property type="term" value="C:plasma membrane"/>
    <property type="evidence" value="ECO:0007669"/>
    <property type="project" value="TreeGrafter"/>
</dbReference>
<comment type="function">
    <text evidence="7">Required for the insertion and/or proper folding and/or complex formation of integral membrane proteins into the membrane. Involved in integration of membrane proteins that insert both dependently and independently of the Sec translocase complex, as well as at least some lipoproteins. Aids folding of multispanning membrane proteins.</text>
</comment>
<gene>
    <name evidence="16" type="ORF">GKJPGBOP_05290</name>
</gene>
<evidence type="ECO:0000256" key="6">
    <source>
        <dbReference type="ARBA" id="ARBA00023136"/>
    </source>
</evidence>
<evidence type="ECO:0000259" key="15">
    <source>
        <dbReference type="Pfam" id="PF02096"/>
    </source>
</evidence>